<dbReference type="AlphaFoldDB" id="A0A444ME58"/>
<dbReference type="RefSeq" id="WP_128487008.1">
    <property type="nucleotide sequence ID" value="NZ_JBHLXB010000008.1"/>
</dbReference>
<feature type="domain" description="Tetrapyrrole biosynthesis uroporphyrinogen III synthase" evidence="1">
    <location>
        <begin position="31"/>
        <end position="229"/>
    </location>
</feature>
<dbReference type="SUPFAM" id="SSF69618">
    <property type="entry name" value="HemD-like"/>
    <property type="match status" value="1"/>
</dbReference>
<name>A0A444ME58_9RHOB</name>
<dbReference type="GO" id="GO:0033014">
    <property type="term" value="P:tetrapyrrole biosynthetic process"/>
    <property type="evidence" value="ECO:0007669"/>
    <property type="project" value="InterPro"/>
</dbReference>
<dbReference type="InterPro" id="IPR036108">
    <property type="entry name" value="4pyrrol_syn_uPrphyn_synt_sf"/>
</dbReference>
<dbReference type="Proteomes" id="UP000287168">
    <property type="component" value="Unassembled WGS sequence"/>
</dbReference>
<dbReference type="CDD" id="cd06578">
    <property type="entry name" value="HemD"/>
    <property type="match status" value="1"/>
</dbReference>
<accession>A0A444ME58</accession>
<dbReference type="Pfam" id="PF02602">
    <property type="entry name" value="HEM4"/>
    <property type="match status" value="1"/>
</dbReference>
<comment type="caution">
    <text evidence="2">The sequence shown here is derived from an EMBL/GenBank/DDBJ whole genome shotgun (WGS) entry which is preliminary data.</text>
</comment>
<dbReference type="Gene3D" id="3.40.50.10090">
    <property type="match status" value="2"/>
</dbReference>
<gene>
    <name evidence="2" type="ORF">EP867_04460</name>
</gene>
<dbReference type="GO" id="GO:0004852">
    <property type="term" value="F:uroporphyrinogen-III synthase activity"/>
    <property type="evidence" value="ECO:0007669"/>
    <property type="project" value="InterPro"/>
</dbReference>
<keyword evidence="3" id="KW-1185">Reference proteome</keyword>
<organism evidence="2 3">
    <name type="scientific">Falsigemmobacter intermedius</name>
    <dbReference type="NCBI Taxonomy" id="1553448"/>
    <lineage>
        <taxon>Bacteria</taxon>
        <taxon>Pseudomonadati</taxon>
        <taxon>Pseudomonadota</taxon>
        <taxon>Alphaproteobacteria</taxon>
        <taxon>Rhodobacterales</taxon>
        <taxon>Paracoccaceae</taxon>
        <taxon>Falsigemmobacter</taxon>
    </lineage>
</organism>
<reference evidence="2 3" key="1">
    <citation type="journal article" date="2015" name="Int. J. Syst. Evol. Microbiol.">
        <title>Gemmobacter intermedius sp. nov., isolated from a white stork (Ciconia ciconia).</title>
        <authorList>
            <person name="Kampfer P."/>
            <person name="Jerzak L."/>
            <person name="Wilharm G."/>
            <person name="Golke J."/>
            <person name="Busse H.J."/>
            <person name="Glaeser S.P."/>
        </authorList>
    </citation>
    <scope>NUCLEOTIDE SEQUENCE [LARGE SCALE GENOMIC DNA]</scope>
    <source>
        <strain evidence="2 3">119/4</strain>
    </source>
</reference>
<protein>
    <submittedName>
        <fullName evidence="2">Uroporphyrinogen-III synthase</fullName>
    </submittedName>
</protein>
<dbReference type="OrthoDB" id="7204250at2"/>
<sequence length="242" mass="25655">MSGQYRPLLLLTRPEPASLRFADQARAAFGTGFDVLIAPLMTTVFFHPALPEWQPEGMIFTSETGVAAFAALESRRGTAICVGPRTAESAEAAGWQAEVVGGDAEGLVRELTARQLKGRWLHARGREAAGNLAGRLNAAGMEIHELVVYAQDPLPLSKEAADLLMHSPERLIIPVFSPRSGRLLAEALSDRPCPRLRLAVISAAAARAVAPLRAASVAVAPTPDLDGMLCALSDLPGFTTKA</sequence>
<evidence type="ECO:0000313" key="2">
    <source>
        <dbReference type="EMBL" id="RWY43172.1"/>
    </source>
</evidence>
<dbReference type="InterPro" id="IPR003754">
    <property type="entry name" value="4pyrrol_synth_uPrphyn_synth"/>
</dbReference>
<evidence type="ECO:0000259" key="1">
    <source>
        <dbReference type="Pfam" id="PF02602"/>
    </source>
</evidence>
<proteinExistence type="predicted"/>
<dbReference type="EMBL" id="SBLC01000005">
    <property type="protein sequence ID" value="RWY43172.1"/>
    <property type="molecule type" value="Genomic_DNA"/>
</dbReference>
<evidence type="ECO:0000313" key="3">
    <source>
        <dbReference type="Proteomes" id="UP000287168"/>
    </source>
</evidence>